<evidence type="ECO:0000256" key="1">
    <source>
        <dbReference type="SAM" id="SignalP"/>
    </source>
</evidence>
<dbReference type="Proteomes" id="UP001152592">
    <property type="component" value="Unassembled WGS sequence"/>
</dbReference>
<sequence length="72" mass="8011">MTFTTLEVVSFLLTINRALFFEFVCFIDNLLFNGFDIPLSFVKAPKPLPPKLSSLVVVVVMVDDVGALYPIS</sequence>
<evidence type="ECO:0000313" key="3">
    <source>
        <dbReference type="Proteomes" id="UP001152592"/>
    </source>
</evidence>
<name>A0A9W4IQ83_9EURO</name>
<protein>
    <submittedName>
        <fullName evidence="2">Uncharacterized protein</fullName>
    </submittedName>
</protein>
<gene>
    <name evidence="2" type="ORF">PSALAMII_LOCUS3092</name>
</gene>
<feature type="signal peptide" evidence="1">
    <location>
        <begin position="1"/>
        <end position="20"/>
    </location>
</feature>
<keyword evidence="1" id="KW-0732">Signal</keyword>
<evidence type="ECO:0000313" key="2">
    <source>
        <dbReference type="EMBL" id="CAG8351882.1"/>
    </source>
</evidence>
<accession>A0A9W4IQ83</accession>
<dbReference type="EMBL" id="CAJVPD010000132">
    <property type="protein sequence ID" value="CAG8351882.1"/>
    <property type="molecule type" value="Genomic_DNA"/>
</dbReference>
<reference evidence="2" key="1">
    <citation type="submission" date="2021-07" db="EMBL/GenBank/DDBJ databases">
        <authorList>
            <person name="Branca A.L. A."/>
        </authorList>
    </citation>
    <scope>NUCLEOTIDE SEQUENCE</scope>
</reference>
<organism evidence="2 3">
    <name type="scientific">Penicillium salamii</name>
    <dbReference type="NCBI Taxonomy" id="1612424"/>
    <lineage>
        <taxon>Eukaryota</taxon>
        <taxon>Fungi</taxon>
        <taxon>Dikarya</taxon>
        <taxon>Ascomycota</taxon>
        <taxon>Pezizomycotina</taxon>
        <taxon>Eurotiomycetes</taxon>
        <taxon>Eurotiomycetidae</taxon>
        <taxon>Eurotiales</taxon>
        <taxon>Aspergillaceae</taxon>
        <taxon>Penicillium</taxon>
    </lineage>
</organism>
<proteinExistence type="predicted"/>
<dbReference type="AlphaFoldDB" id="A0A9W4IQ83"/>
<feature type="chain" id="PRO_5040992483" evidence="1">
    <location>
        <begin position="21"/>
        <end position="72"/>
    </location>
</feature>
<dbReference type="OrthoDB" id="3639251at2759"/>
<comment type="caution">
    <text evidence="2">The sequence shown here is derived from an EMBL/GenBank/DDBJ whole genome shotgun (WGS) entry which is preliminary data.</text>
</comment>